<dbReference type="GO" id="GO:0000287">
    <property type="term" value="F:magnesium ion binding"/>
    <property type="evidence" value="ECO:0007669"/>
    <property type="project" value="InterPro"/>
</dbReference>
<evidence type="ECO:0000256" key="3">
    <source>
        <dbReference type="ARBA" id="ARBA00029631"/>
    </source>
</evidence>
<accession>A0AAF0J818</accession>
<dbReference type="Proteomes" id="UP001219933">
    <property type="component" value="Chromosome 4"/>
</dbReference>
<evidence type="ECO:0000313" key="5">
    <source>
        <dbReference type="Proteomes" id="UP001219933"/>
    </source>
</evidence>
<dbReference type="GO" id="GO:0008897">
    <property type="term" value="F:holo-[acyl-carrier-protein] synthase activity"/>
    <property type="evidence" value="ECO:0007669"/>
    <property type="project" value="InterPro"/>
</dbReference>
<name>A0AAF0J818_9BASI</name>
<sequence>MHESPDAIKVHHELDHPEQESAGRYVAYFSRLKTLITSGSRYIAYSSDIGEAFRPLTRPAVVTAAYGISWAYVFGDVGSVCWHASKVLDKNHPSFNEDIAWIALRRTVFQTLASAVFDRIELAWQRVRGGDISSSATKRYEQMTSVKQGFEPREVDQIPRKDSNTNDDIPESMNLKNVGHAAILGVGIDLVFLPRIGQLIARHAKRVARTVTPALASAPHYVNQDSDARAQLLEMQAARRLASRILSPSEQAAFSCLPHDRVTDQHVRYLASR</sequence>
<gene>
    <name evidence="4" type="ORF">MCUN1_003193</name>
</gene>
<dbReference type="Pfam" id="PF10558">
    <property type="entry name" value="MTP18"/>
    <property type="match status" value="1"/>
</dbReference>
<dbReference type="EMBL" id="CP119880">
    <property type="protein sequence ID" value="WFD36314.1"/>
    <property type="molecule type" value="Genomic_DNA"/>
</dbReference>
<dbReference type="PANTHER" id="PTHR11001:SF2">
    <property type="entry name" value="MITOCHONDRIAL FISSION PROCESS PROTEIN 1"/>
    <property type="match status" value="1"/>
</dbReference>
<dbReference type="PANTHER" id="PTHR11001">
    <property type="entry name" value="MITOCHONDRIAL FISSION PROCESS PROTEIN 1"/>
    <property type="match status" value="1"/>
</dbReference>
<keyword evidence="5" id="KW-1185">Reference proteome</keyword>
<dbReference type="AlphaFoldDB" id="A0AAF0J818"/>
<dbReference type="GO" id="GO:0005739">
    <property type="term" value="C:mitochondrion"/>
    <property type="evidence" value="ECO:0007669"/>
    <property type="project" value="TreeGrafter"/>
</dbReference>
<comment type="similarity">
    <text evidence="1">Belongs to the MTFP1 family.</text>
</comment>
<protein>
    <recommendedName>
        <fullName evidence="2">Mitochondrial fission process protein 1</fullName>
    </recommendedName>
    <alternativeName>
        <fullName evidence="3">Mitochondrial 18 kDa protein</fullName>
    </alternativeName>
</protein>
<dbReference type="InterPro" id="IPR037143">
    <property type="entry name" value="4-PPantetheinyl_Trfase_dom_sf"/>
</dbReference>
<evidence type="ECO:0000256" key="1">
    <source>
        <dbReference type="ARBA" id="ARBA00009224"/>
    </source>
</evidence>
<proteinExistence type="inferred from homology"/>
<reference evidence="4" key="1">
    <citation type="submission" date="2023-03" db="EMBL/GenBank/DDBJ databases">
        <title>Mating type loci evolution in Malassezia.</title>
        <authorList>
            <person name="Coelho M.A."/>
        </authorList>
    </citation>
    <scope>NUCLEOTIDE SEQUENCE</scope>
    <source>
        <strain evidence="4">CBS 11721</strain>
    </source>
</reference>
<dbReference type="GO" id="GO:0000266">
    <property type="term" value="P:mitochondrial fission"/>
    <property type="evidence" value="ECO:0007669"/>
    <property type="project" value="TreeGrafter"/>
</dbReference>
<evidence type="ECO:0000313" key="4">
    <source>
        <dbReference type="EMBL" id="WFD36314.1"/>
    </source>
</evidence>
<evidence type="ECO:0000256" key="2">
    <source>
        <dbReference type="ARBA" id="ARBA00017835"/>
    </source>
</evidence>
<organism evidence="4 5">
    <name type="scientific">Malassezia cuniculi</name>
    <dbReference type="NCBI Taxonomy" id="948313"/>
    <lineage>
        <taxon>Eukaryota</taxon>
        <taxon>Fungi</taxon>
        <taxon>Dikarya</taxon>
        <taxon>Basidiomycota</taxon>
        <taxon>Ustilaginomycotina</taxon>
        <taxon>Malasseziomycetes</taxon>
        <taxon>Malasseziales</taxon>
        <taxon>Malasseziaceae</taxon>
        <taxon>Malassezia</taxon>
    </lineage>
</organism>
<dbReference type="Gene3D" id="3.90.470.20">
    <property type="entry name" value="4'-phosphopantetheinyl transferase domain"/>
    <property type="match status" value="1"/>
</dbReference>
<dbReference type="InterPro" id="IPR019560">
    <property type="entry name" value="Mitochondrial_18_kDa_protein"/>
</dbReference>